<dbReference type="Proteomes" id="UP000265663">
    <property type="component" value="Unassembled WGS sequence"/>
</dbReference>
<feature type="coiled-coil region" evidence="1">
    <location>
        <begin position="344"/>
        <end position="500"/>
    </location>
</feature>
<keyword evidence="1" id="KW-0175">Coiled coil</keyword>
<dbReference type="OrthoDB" id="3945906at2759"/>
<dbReference type="AlphaFoldDB" id="A0A3M7M7M3"/>
<reference evidence="2 3" key="1">
    <citation type="journal article" date="2014" name="PLoS ONE">
        <title>De novo Genome Assembly of the Fungal Plant Pathogen Pyrenophora semeniperda.</title>
        <authorList>
            <person name="Soliai M.M."/>
            <person name="Meyer S.E."/>
            <person name="Udall J.A."/>
            <person name="Elzinga D.E."/>
            <person name="Hermansen R.A."/>
            <person name="Bodily P.M."/>
            <person name="Hart A.A."/>
            <person name="Coleman C.E."/>
        </authorList>
    </citation>
    <scope>NUCLEOTIDE SEQUENCE [LARGE SCALE GENOMIC DNA]</scope>
    <source>
        <strain evidence="2 3">CCB06</strain>
        <tissue evidence="2">Mycelium</tissue>
    </source>
</reference>
<evidence type="ECO:0000256" key="1">
    <source>
        <dbReference type="SAM" id="Coils"/>
    </source>
</evidence>
<evidence type="ECO:0000313" key="3">
    <source>
        <dbReference type="Proteomes" id="UP000265663"/>
    </source>
</evidence>
<dbReference type="EMBL" id="KE747824">
    <property type="protein sequence ID" value="RMZ70472.1"/>
    <property type="molecule type" value="Genomic_DNA"/>
</dbReference>
<evidence type="ECO:0000313" key="2">
    <source>
        <dbReference type="EMBL" id="RMZ70472.1"/>
    </source>
</evidence>
<feature type="coiled-coil region" evidence="1">
    <location>
        <begin position="203"/>
        <end position="293"/>
    </location>
</feature>
<proteinExistence type="predicted"/>
<name>A0A3M7M7M3_9PLEO</name>
<sequence length="608" mass="68208">MIASPSKMASAQPYSGPKALGFSKYAPQPNQFPFNTSFISTSTLPTGPSTENVIATKEQIAASHTSSQHVSDTAQHGPDVELALAQDDVLKKEVEQNAAQLSGTVSDKLVNTRRLLELIRETCPEVTDETINALWVELENLFSAVSHSQAALTGLLDKQRNNLGLYHASMMNETIRETQDELKIAHKKVNIQHNLIMQHQEVFQNYKAQTEKKLKDVEDLQERVSRLTLEKGNLRTEVDNYMQLLQQERSQIAENVLMTGGLQKELEMLVDSNKQLNSEIAILRKELENVYDKRGTAEPEVTDSFIAELKSTADLLAKETEKTKALDTMITKLKEAEDIALLTADKAKKENAALNIKYNNQTAEHSEAFAKFNEQIKQVEECKIEIDCLQKKNSELEQCLTKLADLEKEVIELQRAKASLLEQIDALATSSEASIARERQTQTTLEDVLNEKQVLEKTVDNLKSEHIKVASKLKDSLEIAQLLGSEKAELKTALDELKATMSVSSGAGGASNPSSNEEICAQREKIRELEQAVAEWTELAKRSYSEYRDLLQLSKEAEHYRKEALDKDDRIKDLDGQLATSRALQLTTQGEVRYWKTMYENLVAKLDS</sequence>
<gene>
    <name evidence="2" type="ORF">GMOD_00000564</name>
</gene>
<accession>A0A3M7M7M3</accession>
<protein>
    <submittedName>
        <fullName evidence="2">Uncharacterized protein</fullName>
    </submittedName>
</protein>
<keyword evidence="3" id="KW-1185">Reference proteome</keyword>
<organism evidence="2 3">
    <name type="scientific">Pyrenophora seminiperda CCB06</name>
    <dbReference type="NCBI Taxonomy" id="1302712"/>
    <lineage>
        <taxon>Eukaryota</taxon>
        <taxon>Fungi</taxon>
        <taxon>Dikarya</taxon>
        <taxon>Ascomycota</taxon>
        <taxon>Pezizomycotina</taxon>
        <taxon>Dothideomycetes</taxon>
        <taxon>Pleosporomycetidae</taxon>
        <taxon>Pleosporales</taxon>
        <taxon>Pleosporineae</taxon>
        <taxon>Pleosporaceae</taxon>
        <taxon>Pyrenophora</taxon>
    </lineage>
</organism>